<evidence type="ECO:0000313" key="4">
    <source>
        <dbReference type="Proteomes" id="UP000184001"/>
    </source>
</evidence>
<dbReference type="PROSITE" id="PS50075">
    <property type="entry name" value="CARRIER"/>
    <property type="match status" value="1"/>
</dbReference>
<evidence type="ECO:0000259" key="1">
    <source>
        <dbReference type="PROSITE" id="PS50075"/>
    </source>
</evidence>
<reference evidence="2 5" key="2">
    <citation type="submission" date="2024-07" db="EMBL/GenBank/DDBJ databases">
        <title>Active virus-host system and metabolic interactions in a Lokiarchaeon culture.</title>
        <authorList>
            <person name="Ponce Toledo R.I."/>
            <person name="Rodrigues Oliveira T."/>
            <person name="Schleper C."/>
        </authorList>
    </citation>
    <scope>NUCLEOTIDE SEQUENCE [LARGE SCALE GENOMIC DNA]</scope>
    <source>
        <strain evidence="2 5">B35</strain>
    </source>
</reference>
<evidence type="ECO:0000313" key="2">
    <source>
        <dbReference type="EMBL" id="MEZ6852264.1"/>
    </source>
</evidence>
<accession>A0A8G2C7T7</accession>
<dbReference type="RefSeq" id="WP_234702086.1">
    <property type="nucleotide sequence ID" value="NZ_CP192217.1"/>
</dbReference>
<protein>
    <submittedName>
        <fullName evidence="3">Acyl carrier protein</fullName>
    </submittedName>
</protein>
<name>A0A8G2C7T7_9BACT</name>
<dbReference type="SUPFAM" id="SSF47336">
    <property type="entry name" value="ACP-like"/>
    <property type="match status" value="1"/>
</dbReference>
<gene>
    <name evidence="2" type="ORF">AB2Z07_01745</name>
    <name evidence="3" type="ORF">SAMN05660830_00718</name>
</gene>
<reference evidence="3 4" key="1">
    <citation type="submission" date="2016-11" db="EMBL/GenBank/DDBJ databases">
        <authorList>
            <person name="Varghese N."/>
            <person name="Submissions S."/>
        </authorList>
    </citation>
    <scope>NUCLEOTIDE SEQUENCE [LARGE SCALE GENOMIC DNA]</scope>
    <source>
        <strain evidence="3 4">DSM 17919</strain>
    </source>
</reference>
<organism evidence="3 4">
    <name type="scientific">Halodesulfovibrio aestuarii</name>
    <dbReference type="NCBI Taxonomy" id="126333"/>
    <lineage>
        <taxon>Bacteria</taxon>
        <taxon>Pseudomonadati</taxon>
        <taxon>Thermodesulfobacteriota</taxon>
        <taxon>Desulfovibrionia</taxon>
        <taxon>Desulfovibrionales</taxon>
        <taxon>Desulfovibrionaceae</taxon>
        <taxon>Halodesulfovibrio</taxon>
    </lineage>
</organism>
<dbReference type="InterPro" id="IPR009081">
    <property type="entry name" value="PP-bd_ACP"/>
</dbReference>
<dbReference type="AlphaFoldDB" id="A0A8G2C7T7"/>
<feature type="domain" description="Carrier" evidence="1">
    <location>
        <begin position="2"/>
        <end position="85"/>
    </location>
</feature>
<evidence type="ECO:0000313" key="5">
    <source>
        <dbReference type="Proteomes" id="UP001568358"/>
    </source>
</evidence>
<sequence>MTLATMTKEEIIEITNNAISDEFEFDLEQMVPTAHLYKDLGLDSLDAVDLVLLLEKSFGVKLRNQPEVKEVRTLEDIYKLIMQLQQDAA</sequence>
<dbReference type="Proteomes" id="UP001568358">
    <property type="component" value="Unassembled WGS sequence"/>
</dbReference>
<proteinExistence type="predicted"/>
<dbReference type="Proteomes" id="UP000184001">
    <property type="component" value="Unassembled WGS sequence"/>
</dbReference>
<evidence type="ECO:0000313" key="3">
    <source>
        <dbReference type="EMBL" id="SHI70445.1"/>
    </source>
</evidence>
<dbReference type="Gene3D" id="1.10.1200.10">
    <property type="entry name" value="ACP-like"/>
    <property type="match status" value="1"/>
</dbReference>
<dbReference type="EMBL" id="JBFSOO010000001">
    <property type="protein sequence ID" value="MEZ6852264.1"/>
    <property type="molecule type" value="Genomic_DNA"/>
</dbReference>
<dbReference type="InterPro" id="IPR036736">
    <property type="entry name" value="ACP-like_sf"/>
</dbReference>
<dbReference type="Pfam" id="PF00550">
    <property type="entry name" value="PP-binding"/>
    <property type="match status" value="1"/>
</dbReference>
<dbReference type="NCBIfam" id="NF003757">
    <property type="entry name" value="PRK05350.1"/>
    <property type="match status" value="1"/>
</dbReference>
<keyword evidence="5" id="KW-1185">Reference proteome</keyword>
<comment type="caution">
    <text evidence="3">The sequence shown here is derived from an EMBL/GenBank/DDBJ whole genome shotgun (WGS) entry which is preliminary data.</text>
</comment>
<dbReference type="EMBL" id="FQZR01000002">
    <property type="protein sequence ID" value="SHI70445.1"/>
    <property type="molecule type" value="Genomic_DNA"/>
</dbReference>